<feature type="region of interest" description="Disordered" evidence="3">
    <location>
        <begin position="319"/>
        <end position="354"/>
    </location>
</feature>
<feature type="compositionally biased region" description="Polar residues" evidence="3">
    <location>
        <begin position="1395"/>
        <end position="1422"/>
    </location>
</feature>
<feature type="region of interest" description="Disordered" evidence="3">
    <location>
        <begin position="1489"/>
        <end position="1519"/>
    </location>
</feature>
<dbReference type="EMBL" id="UIGY01000234">
    <property type="protein sequence ID" value="SUZ13416.1"/>
    <property type="molecule type" value="Genomic_DNA"/>
</dbReference>
<feature type="region of interest" description="Disordered" evidence="3">
    <location>
        <begin position="801"/>
        <end position="828"/>
    </location>
</feature>
<feature type="region of interest" description="Disordered" evidence="3">
    <location>
        <begin position="1266"/>
        <end position="1285"/>
    </location>
</feature>
<feature type="compositionally biased region" description="Polar residues" evidence="3">
    <location>
        <begin position="606"/>
        <end position="622"/>
    </location>
</feature>
<feature type="compositionally biased region" description="Basic and acidic residues" evidence="3">
    <location>
        <begin position="1351"/>
        <end position="1371"/>
    </location>
</feature>
<dbReference type="GO" id="GO:0005856">
    <property type="term" value="C:cytoskeleton"/>
    <property type="evidence" value="ECO:0007669"/>
    <property type="project" value="TreeGrafter"/>
</dbReference>
<name>A0A381LJS9_BLUGR</name>
<gene>
    <name evidence="4" type="ORF">BGT96224V2_LOCUS6613</name>
</gene>
<feature type="region of interest" description="Disordered" evidence="3">
    <location>
        <begin position="512"/>
        <end position="533"/>
    </location>
</feature>
<feature type="coiled-coil region" evidence="2">
    <location>
        <begin position="2169"/>
        <end position="2196"/>
    </location>
</feature>
<reference evidence="4" key="1">
    <citation type="submission" date="2018-07" db="EMBL/GenBank/DDBJ databases">
        <authorList>
            <person name="Quirk P.G."/>
            <person name="Krulwich T.A."/>
        </authorList>
    </citation>
    <scope>NUCLEOTIDE SEQUENCE</scope>
    <source>
        <strain evidence="4">96224</strain>
    </source>
</reference>
<protein>
    <submittedName>
        <fullName evidence="4">Bgt-5063</fullName>
    </submittedName>
</protein>
<feature type="compositionally biased region" description="Polar residues" evidence="3">
    <location>
        <begin position="2070"/>
        <end position="2087"/>
    </location>
</feature>
<feature type="compositionally biased region" description="Low complexity" evidence="3">
    <location>
        <begin position="241"/>
        <end position="256"/>
    </location>
</feature>
<keyword evidence="1 2" id="KW-0175">Coiled coil</keyword>
<dbReference type="PANTHER" id="PTHR32083:SF0">
    <property type="entry name" value="CILIA AND FLAGELLA-ASSOCIATED PROTEIN 58"/>
    <property type="match status" value="1"/>
</dbReference>
<sequence>MPTADWNSRARDNKERQQQTASVSSALVSKRFVFLQNLKIYLSTNDRINAFLKLTDIPRNKTLYPIKSSLPPAALAGEVQRTSSPALSTSSTVDEGTRSSTPVLPPIPQPTFNGHIVDLVTRTPPPVSTTEQSSYYTASWGSPYRKSPTSRLLLHDHVQTPLSEASSDSPIHHLEFHTPFLRPAPTIGNLNPEQEVVAQEGAISAAVLANRARRGKTGLTEDWIRKHTGGESAERNHWLSDADSSGDSSGSGSISDPFNWALSEEHDIQTPTVETYMEAKFVEALRNGHRRQLTATTLRQEDFDPASESSINMAMSLEEAEMTSTNEKDNQPPSPISRDRRSDTPASLLESPSSTRLALATTLPQRVKKKIAWKGKNILVLLPPPCDAEGNSTSKLPMSEKDVQEMLRKWELIGHNTRGFDLVLGLAIGEESAPGQSRSSWPSEEDMCAERLTKCIRVQIPDKREWDIYVQELQEAKLRALGVSLGDDDLAPPNQAAFPSLSRQTSYQYPSLPFSPPIPSSSAGSGHAHPNSFSPIFMPGTGFTANQGSNTGSNSPLMINAPINGLIQGKYNSRHSISFSANEHPFGSPFQYPQQSPMIWSPGQKFHQQGSNARGRSPSLHNIGSVMSPVSPFPQDSYFPQNVDNSLYNQQRQNLHPSQTSQQQLQITSSQASPRLQELKEREDEDDLLIQYHPSKTPESSTQCPNAVTGLKEDVDEAEYHLEEQIQRELEHEDYSPHSLKGDVPKLSSSTAHVRHSSLITGGLAASRYATELPEEGPVLHHPQPYSRGHTLSQVTFQDKVENPNESKDLKQSGGTRKQDDLPDICSSNLETPTLKALTTSGHSQKLSLSNNPWIRESRDVGVDQSHQTRGRSKTLASKLNVTAKEFTFNPSSSFTPMSALPSSIKPHQNRPFIPNKFSPYMNNILPPGGVPPIQASPRAIPNSCAIPRGQLDLTVPTFNPRNNEFNFSTIMPNSIPSFNPSITYTNQSSNHPPVSAVVDVDSKAIFSNIDLSGLENTKPIKKSRAIPIVRPGGSNPRAVEDEVVEGVDGRITQGEGRVKRVRGSRNDQNSVPLFAPLDNQHKDAETNRASQDNLVVPNSEKNMELPINASQKDEIEDQLQPKVVSVELKVSNNDLCQLPPEEEDTSNLSTTLPEELRISKTDDIIQEHREKSEVEEPQYIEELLLNKDQQNITPLPEKAQLFHLNSTPKSSVLKKTSKQSPVADELPASIMPRIPSLTHHTSLLPHLPPLPKLVGLSGSRFAKCSTPSDEANTEKNNVATNKIGSPSKFLVSQINDIQKNLSSGEEKPSHDEKSHGKIVNYSEAPYNDIDTVVDHNGDQVAESFNPVKQVESEAPKHHEPNRVRCIKVPDLDSSPPVRPSSNHSFRSAAPSPSPTLKRNSQPQKKCSQNLQNSEMNISPTSRPAQIEDNLLVSEWDCALSEVDNASRHARVPLLKNHIYQVVGSALSEKLGPLERTLEDIQVSISVINSSNPRDNKSNSVARSDADDEDEVVGDPKPSFCSRRDKKLDQMKAIIQEALATSNVFKYQGNLIDKNVVSESLLQVLDELKHQFSQSSLFYCNIEDFKEMLQESVQQMIPVVHQTMIGDGKSSDNLQTKSTVAKLEEKLQLVDREHKARMTVMKDQASRAENRLEEEMQNRRIAEDHLSDIQRQLRISSEEERRLRTLLDQRETKIREILDESDSKVRLTEEKYNQSVMRIAAVESSHNQVKKNESDLLDRLHLTEADLSISRQETQRWQLEAERALAAVCRQSEDAEKANEKNKELCRKIEALKIQSEESIRIREVMRGKLIDLQEDMAHVAGQISDENTRHTKKEQELIVRQEVLDARLQAEGRTRERLETEIERLERGEREALRAVNDCKKMEILVEELKENLHVSQKDAMRYQRELEDTKETGLSQLERTRQYMQAEIDAAKSQSETMQKLLENQMSILRADIDHTKLEADTARERSEMLIEEAEMTKKSLVSSLELKLIETVEDLKTQHDRQLQNTLENAQRHEQHLLDRLSLSSAKTEHLQDRIAHLEEKLEIANTAATAAASAAKIARSKSNASPHPQASVCSSQPVSTPDTQRPEKISPQALRESIISLQEQLQERESTIESLTSVLSSVDPDAAAKISKRDDEIMWLRELLAVRMSDLTDIVQSLEQDHWDVQRVKDAAIRLRTNLQMQEQELERAMNGGSALNLPNIASLMDAASPRVAQAVGPLAAAWGNWRKSKAEKAPSKNKSSTISLTKDVGAISGSSTPLVPNRQDPQSYQNPTAFSSTGQRFTPAQLANRPRVPIRGMPPKRIGVSDGLRIKNDSEMSSRSLEASPMLKKSSYDQDATEEEFSDAGFFDDDGSAE</sequence>
<feature type="region of interest" description="Disordered" evidence="3">
    <location>
        <begin position="603"/>
        <end position="680"/>
    </location>
</feature>
<dbReference type="OrthoDB" id="1293114at2759"/>
<feature type="compositionally biased region" description="Low complexity" evidence="3">
    <location>
        <begin position="520"/>
        <end position="530"/>
    </location>
</feature>
<feature type="compositionally biased region" description="Basic and acidic residues" evidence="3">
    <location>
        <begin position="222"/>
        <end position="240"/>
    </location>
</feature>
<accession>A0A381LJS9</accession>
<feature type="coiled-coil region" evidence="2">
    <location>
        <begin position="1613"/>
        <end position="1672"/>
    </location>
</feature>
<evidence type="ECO:0000256" key="3">
    <source>
        <dbReference type="SAM" id="MobiDB-lite"/>
    </source>
</evidence>
<feature type="coiled-coil region" evidence="2">
    <location>
        <begin position="1849"/>
        <end position="1936"/>
    </location>
</feature>
<feature type="compositionally biased region" description="Polar residues" evidence="3">
    <location>
        <begin position="80"/>
        <end position="102"/>
    </location>
</feature>
<feature type="compositionally biased region" description="Acidic residues" evidence="3">
    <location>
        <begin position="2340"/>
        <end position="2359"/>
    </location>
</feature>
<feature type="region of interest" description="Disordered" evidence="3">
    <location>
        <begin position="77"/>
        <end position="108"/>
    </location>
</feature>
<feature type="compositionally biased region" description="Low complexity" evidence="3">
    <location>
        <begin position="658"/>
        <end position="673"/>
    </location>
</feature>
<feature type="region of interest" description="Disordered" evidence="3">
    <location>
        <begin position="2231"/>
        <end position="2359"/>
    </location>
</feature>
<feature type="compositionally biased region" description="Basic and acidic residues" evidence="3">
    <location>
        <begin position="8"/>
        <end position="17"/>
    </location>
</feature>
<proteinExistence type="predicted"/>
<evidence type="ECO:0000256" key="1">
    <source>
        <dbReference type="ARBA" id="ARBA00023054"/>
    </source>
</evidence>
<evidence type="ECO:0000256" key="2">
    <source>
        <dbReference type="SAM" id="Coils"/>
    </source>
</evidence>
<feature type="compositionally biased region" description="Polar residues" evidence="3">
    <location>
        <begin position="128"/>
        <end position="140"/>
    </location>
</feature>
<feature type="region of interest" description="Disordered" evidence="3">
    <location>
        <begin position="2062"/>
        <end position="2095"/>
    </location>
</feature>
<feature type="compositionally biased region" description="Polar residues" evidence="3">
    <location>
        <begin position="2257"/>
        <end position="2287"/>
    </location>
</feature>
<feature type="region of interest" description="Disordered" evidence="3">
    <location>
        <begin position="222"/>
        <end position="258"/>
    </location>
</feature>
<organism evidence="4">
    <name type="scientific">Blumeria graminis f. sp. tritici 96224</name>
    <dbReference type="NCBI Taxonomy" id="1268274"/>
    <lineage>
        <taxon>Eukaryota</taxon>
        <taxon>Fungi</taxon>
        <taxon>Dikarya</taxon>
        <taxon>Ascomycota</taxon>
        <taxon>Pezizomycotina</taxon>
        <taxon>Leotiomycetes</taxon>
        <taxon>Erysiphales</taxon>
        <taxon>Erysiphaceae</taxon>
        <taxon>Blumeria</taxon>
    </lineage>
</organism>
<feature type="compositionally biased region" description="Basic and acidic residues" evidence="3">
    <location>
        <begin position="801"/>
        <end position="821"/>
    </location>
</feature>
<evidence type="ECO:0000313" key="4">
    <source>
        <dbReference type="EMBL" id="SUZ13416.1"/>
    </source>
</evidence>
<dbReference type="PANTHER" id="PTHR32083">
    <property type="entry name" value="CILIA AND FLAGELLA-ASSOCIATED PROTEIN 58-RELATED"/>
    <property type="match status" value="1"/>
</dbReference>
<feature type="region of interest" description="Disordered" evidence="3">
    <location>
        <begin position="1"/>
        <end position="22"/>
    </location>
</feature>
<feature type="region of interest" description="Disordered" evidence="3">
    <location>
        <begin position="1350"/>
        <end position="1422"/>
    </location>
</feature>
<feature type="region of interest" description="Disordered" evidence="3">
    <location>
        <begin position="1055"/>
        <end position="1076"/>
    </location>
</feature>
<feature type="region of interest" description="Disordered" evidence="3">
    <location>
        <begin position="123"/>
        <end position="145"/>
    </location>
</feature>
<feature type="compositionally biased region" description="Polar residues" evidence="3">
    <location>
        <begin position="638"/>
        <end position="657"/>
    </location>
</feature>